<feature type="transmembrane region" description="Helical" evidence="9">
    <location>
        <begin position="254"/>
        <end position="271"/>
    </location>
</feature>
<feature type="transmembrane region" description="Helical" evidence="9">
    <location>
        <begin position="73"/>
        <end position="104"/>
    </location>
</feature>
<name>A0A4R4TB19_9ACTN</name>
<sequence>MQRATEPVPRRPHSDSGWADRLFRSTLRGGGFLVLLVMSLVGGFLAYRAWEALSEAGTSFLTTETWEPDVGEFGIAAVITGTAMIAAVAIAIAVPLALGTALYISEYAPPRLRRTLVSLVDLMAAVPSVVYGLWGLFFLQGEIVGLARWISTYFGWFPPFDVTGADPRDPLATATVYTASTFIAGLVVALMVAPIICSIMREVFSQTPVGEREGALALGATRWGVISSVVLPFGRGGMIGGTMLGLGRALGETIGVYMIISPVFDIQWHVLQTGGNSVSALIALRYGEATSFGMSALMAAGLALFVVTLIVNFAASSIVARSRSGAESDS</sequence>
<evidence type="ECO:0000256" key="3">
    <source>
        <dbReference type="ARBA" id="ARBA00022448"/>
    </source>
</evidence>
<dbReference type="GO" id="GO:0005886">
    <property type="term" value="C:plasma membrane"/>
    <property type="evidence" value="ECO:0007669"/>
    <property type="project" value="UniProtKB-SubCell"/>
</dbReference>
<keyword evidence="4 10" id="KW-1003">Cell membrane</keyword>
<dbReference type="NCBIfam" id="TIGR02138">
    <property type="entry name" value="phosphate_pstC"/>
    <property type="match status" value="1"/>
</dbReference>
<evidence type="ECO:0000256" key="4">
    <source>
        <dbReference type="ARBA" id="ARBA00022475"/>
    </source>
</evidence>
<comment type="similarity">
    <text evidence="2 10">Belongs to the binding-protein-dependent transport system permease family. CysTW subfamily.</text>
</comment>
<keyword evidence="5 10" id="KW-0592">Phosphate transport</keyword>
<evidence type="ECO:0000256" key="8">
    <source>
        <dbReference type="ARBA" id="ARBA00023136"/>
    </source>
</evidence>
<dbReference type="SUPFAM" id="SSF161098">
    <property type="entry name" value="MetI-like"/>
    <property type="match status" value="1"/>
</dbReference>
<evidence type="ECO:0000259" key="11">
    <source>
        <dbReference type="PROSITE" id="PS50928"/>
    </source>
</evidence>
<gene>
    <name evidence="12" type="primary">pstC</name>
    <name evidence="12" type="ORF">E1283_15450</name>
</gene>
<dbReference type="InterPro" id="IPR000515">
    <property type="entry name" value="MetI-like"/>
</dbReference>
<feature type="domain" description="ABC transmembrane type-1" evidence="11">
    <location>
        <begin position="79"/>
        <end position="315"/>
    </location>
</feature>
<evidence type="ECO:0000313" key="12">
    <source>
        <dbReference type="EMBL" id="TDC74521.1"/>
    </source>
</evidence>
<evidence type="ECO:0000256" key="10">
    <source>
        <dbReference type="RuleBase" id="RU363054"/>
    </source>
</evidence>
<proteinExistence type="inferred from homology"/>
<dbReference type="GO" id="GO:0006817">
    <property type="term" value="P:phosphate ion transport"/>
    <property type="evidence" value="ECO:0007669"/>
    <property type="project" value="UniProtKB-KW"/>
</dbReference>
<dbReference type="PANTHER" id="PTHR30425">
    <property type="entry name" value="PHOSPHATE TRANSPORT SYSTEM PERMEASE PROTEIN PST"/>
    <property type="match status" value="1"/>
</dbReference>
<dbReference type="Pfam" id="PF00528">
    <property type="entry name" value="BPD_transp_1"/>
    <property type="match status" value="1"/>
</dbReference>
<feature type="transmembrane region" description="Helical" evidence="9">
    <location>
        <begin position="31"/>
        <end position="50"/>
    </location>
</feature>
<dbReference type="InterPro" id="IPR051124">
    <property type="entry name" value="Phosphate_Transport_Permease"/>
</dbReference>
<dbReference type="AlphaFoldDB" id="A0A4R4TB19"/>
<keyword evidence="8 9" id="KW-0472">Membrane</keyword>
<reference evidence="12 13" key="1">
    <citation type="submission" date="2019-03" db="EMBL/GenBank/DDBJ databases">
        <title>Draft genome sequences of novel Actinobacteria.</title>
        <authorList>
            <person name="Sahin N."/>
            <person name="Ay H."/>
            <person name="Saygin H."/>
        </authorList>
    </citation>
    <scope>NUCLEOTIDE SEQUENCE [LARGE SCALE GENOMIC DNA]</scope>
    <source>
        <strain evidence="12 13">DSM 41900</strain>
    </source>
</reference>
<keyword evidence="7 9" id="KW-1133">Transmembrane helix</keyword>
<dbReference type="Proteomes" id="UP000295345">
    <property type="component" value="Unassembled WGS sequence"/>
</dbReference>
<feature type="transmembrane region" description="Helical" evidence="9">
    <location>
        <begin position="116"/>
        <end position="139"/>
    </location>
</feature>
<evidence type="ECO:0000256" key="9">
    <source>
        <dbReference type="RuleBase" id="RU363032"/>
    </source>
</evidence>
<dbReference type="PROSITE" id="PS50928">
    <property type="entry name" value="ABC_TM1"/>
    <property type="match status" value="1"/>
</dbReference>
<evidence type="ECO:0000256" key="2">
    <source>
        <dbReference type="ARBA" id="ARBA00007069"/>
    </source>
</evidence>
<feature type="transmembrane region" description="Helical" evidence="9">
    <location>
        <begin position="176"/>
        <end position="197"/>
    </location>
</feature>
<protein>
    <recommendedName>
        <fullName evidence="10">Phosphate transport system permease protein</fullName>
    </recommendedName>
</protein>
<evidence type="ECO:0000256" key="5">
    <source>
        <dbReference type="ARBA" id="ARBA00022592"/>
    </source>
</evidence>
<dbReference type="InterPro" id="IPR035906">
    <property type="entry name" value="MetI-like_sf"/>
</dbReference>
<feature type="transmembrane region" description="Helical" evidence="9">
    <location>
        <begin position="291"/>
        <end position="315"/>
    </location>
</feature>
<dbReference type="GO" id="GO:0005315">
    <property type="term" value="F:phosphate transmembrane transporter activity"/>
    <property type="evidence" value="ECO:0007669"/>
    <property type="project" value="InterPro"/>
</dbReference>
<dbReference type="InterPro" id="IPR011864">
    <property type="entry name" value="Phosphate_PstC"/>
</dbReference>
<evidence type="ECO:0000256" key="1">
    <source>
        <dbReference type="ARBA" id="ARBA00004651"/>
    </source>
</evidence>
<keyword evidence="13" id="KW-1185">Reference proteome</keyword>
<evidence type="ECO:0000313" key="13">
    <source>
        <dbReference type="Proteomes" id="UP000295345"/>
    </source>
</evidence>
<dbReference type="EMBL" id="SMKI01000144">
    <property type="protein sequence ID" value="TDC74521.1"/>
    <property type="molecule type" value="Genomic_DNA"/>
</dbReference>
<comment type="subcellular location">
    <subcellularLocation>
        <location evidence="1 9">Cell membrane</location>
        <topology evidence="1 9">Multi-pass membrane protein</topology>
    </subcellularLocation>
</comment>
<comment type="caution">
    <text evidence="12">The sequence shown here is derived from an EMBL/GenBank/DDBJ whole genome shotgun (WGS) entry which is preliminary data.</text>
</comment>
<dbReference type="OrthoDB" id="9785113at2"/>
<dbReference type="Gene3D" id="1.10.3720.10">
    <property type="entry name" value="MetI-like"/>
    <property type="match status" value="1"/>
</dbReference>
<evidence type="ECO:0000256" key="7">
    <source>
        <dbReference type="ARBA" id="ARBA00022989"/>
    </source>
</evidence>
<comment type="function">
    <text evidence="10">Part of the binding-protein-dependent transport system for phosphate; probably responsible for the translocation of the substrate across the membrane.</text>
</comment>
<evidence type="ECO:0000256" key="6">
    <source>
        <dbReference type="ARBA" id="ARBA00022692"/>
    </source>
</evidence>
<keyword evidence="6 9" id="KW-0812">Transmembrane</keyword>
<accession>A0A4R4TB19</accession>
<keyword evidence="3 9" id="KW-0813">Transport</keyword>
<dbReference type="CDD" id="cd06261">
    <property type="entry name" value="TM_PBP2"/>
    <property type="match status" value="1"/>
</dbReference>
<dbReference type="PANTHER" id="PTHR30425:SF1">
    <property type="entry name" value="PHOSPHATE TRANSPORT SYSTEM PERMEASE PROTEIN PSTC"/>
    <property type="match status" value="1"/>
</dbReference>
<organism evidence="12 13">
    <name type="scientific">Streptomyces hainanensis</name>
    <dbReference type="NCBI Taxonomy" id="402648"/>
    <lineage>
        <taxon>Bacteria</taxon>
        <taxon>Bacillati</taxon>
        <taxon>Actinomycetota</taxon>
        <taxon>Actinomycetes</taxon>
        <taxon>Kitasatosporales</taxon>
        <taxon>Streptomycetaceae</taxon>
        <taxon>Streptomyces</taxon>
    </lineage>
</organism>